<dbReference type="GO" id="GO:0006508">
    <property type="term" value="P:proteolysis"/>
    <property type="evidence" value="ECO:0007669"/>
    <property type="project" value="UniProtKB-KW"/>
</dbReference>
<evidence type="ECO:0000256" key="9">
    <source>
        <dbReference type="ARBA" id="ARBA00022833"/>
    </source>
</evidence>
<feature type="transmembrane region" description="Helical" evidence="15">
    <location>
        <begin position="440"/>
        <end position="468"/>
    </location>
</feature>
<comment type="cofactor">
    <cofactor evidence="1">
        <name>Zn(2+)</name>
        <dbReference type="ChEBI" id="CHEBI:29105"/>
    </cofactor>
</comment>
<evidence type="ECO:0000259" key="17">
    <source>
        <dbReference type="Pfam" id="PF22248"/>
    </source>
</evidence>
<proteinExistence type="inferred from homology"/>
<dbReference type="GO" id="GO:0008235">
    <property type="term" value="F:metalloexopeptidase activity"/>
    <property type="evidence" value="ECO:0007669"/>
    <property type="project" value="InterPro"/>
</dbReference>
<feature type="transmembrane region" description="Helical" evidence="15">
    <location>
        <begin position="480"/>
        <end position="501"/>
    </location>
</feature>
<feature type="transmembrane region" description="Helical" evidence="15">
    <location>
        <begin position="403"/>
        <end position="419"/>
    </location>
</feature>
<dbReference type="FunFam" id="3.40.630.10:FF:000008">
    <property type="entry name" value="Endoplasmic reticulum metallopeptidase 1"/>
    <property type="match status" value="1"/>
</dbReference>
<feature type="transmembrane region" description="Helical" evidence="15">
    <location>
        <begin position="641"/>
        <end position="663"/>
    </location>
</feature>
<evidence type="ECO:0000256" key="1">
    <source>
        <dbReference type="ARBA" id="ARBA00001947"/>
    </source>
</evidence>
<organism evidence="19">
    <name type="scientific">Graphocephala atropunctata</name>
    <dbReference type="NCBI Taxonomy" id="36148"/>
    <lineage>
        <taxon>Eukaryota</taxon>
        <taxon>Metazoa</taxon>
        <taxon>Ecdysozoa</taxon>
        <taxon>Arthropoda</taxon>
        <taxon>Hexapoda</taxon>
        <taxon>Insecta</taxon>
        <taxon>Pterygota</taxon>
        <taxon>Neoptera</taxon>
        <taxon>Paraneoptera</taxon>
        <taxon>Hemiptera</taxon>
        <taxon>Auchenorrhyncha</taxon>
        <taxon>Membracoidea</taxon>
        <taxon>Cicadellidae</taxon>
        <taxon>Cicadellinae</taxon>
        <taxon>Cicadellini</taxon>
        <taxon>Graphocephala</taxon>
    </lineage>
</organism>
<feature type="transmembrane region" description="Helical" evidence="15">
    <location>
        <begin position="570"/>
        <end position="599"/>
    </location>
</feature>
<keyword evidence="10 15" id="KW-1133">Transmembrane helix</keyword>
<evidence type="ECO:0000256" key="5">
    <source>
        <dbReference type="ARBA" id="ARBA00022692"/>
    </source>
</evidence>
<keyword evidence="12 15" id="KW-0472">Membrane</keyword>
<feature type="domain" description="Peptidase M28" evidence="16">
    <location>
        <begin position="172"/>
        <end position="365"/>
    </location>
</feature>
<evidence type="ECO:0000256" key="7">
    <source>
        <dbReference type="ARBA" id="ARBA00022801"/>
    </source>
</evidence>
<evidence type="ECO:0000256" key="14">
    <source>
        <dbReference type="ARBA" id="ARBA00078796"/>
    </source>
</evidence>
<keyword evidence="11" id="KW-0482">Metalloprotease</keyword>
<dbReference type="InterPro" id="IPR007484">
    <property type="entry name" value="Peptidase_M28"/>
</dbReference>
<dbReference type="CDD" id="cd03875">
    <property type="entry name" value="M28_Fxna_like"/>
    <property type="match status" value="1"/>
</dbReference>
<keyword evidence="7" id="KW-0378">Hydrolase</keyword>
<dbReference type="AlphaFoldDB" id="A0A1B6LTH2"/>
<evidence type="ECO:0000256" key="6">
    <source>
        <dbReference type="ARBA" id="ARBA00022723"/>
    </source>
</evidence>
<dbReference type="SUPFAM" id="SSF53187">
    <property type="entry name" value="Zn-dependent exopeptidases"/>
    <property type="match status" value="1"/>
</dbReference>
<feature type="transmembrane region" description="Helical" evidence="15">
    <location>
        <begin position="540"/>
        <end position="558"/>
    </location>
</feature>
<evidence type="ECO:0000256" key="15">
    <source>
        <dbReference type="SAM" id="Phobius"/>
    </source>
</evidence>
<protein>
    <recommendedName>
        <fullName evidence="14">FXNA-like protease</fullName>
    </recommendedName>
</protein>
<evidence type="ECO:0000256" key="11">
    <source>
        <dbReference type="ARBA" id="ARBA00023049"/>
    </source>
</evidence>
<dbReference type="Pfam" id="PF04389">
    <property type="entry name" value="Peptidase_M28"/>
    <property type="match status" value="1"/>
</dbReference>
<evidence type="ECO:0000256" key="12">
    <source>
        <dbReference type="ARBA" id="ARBA00023136"/>
    </source>
</evidence>
<keyword evidence="8" id="KW-0256">Endoplasmic reticulum</keyword>
<reference evidence="19" key="1">
    <citation type="submission" date="2015-11" db="EMBL/GenBank/DDBJ databases">
        <title>De novo transcriptome assembly of four potential Pierce s Disease insect vectors from Arizona vineyards.</title>
        <authorList>
            <person name="Tassone E.E."/>
        </authorList>
    </citation>
    <scope>NUCLEOTIDE SEQUENCE</scope>
</reference>
<dbReference type="GO" id="GO:0046872">
    <property type="term" value="F:metal ion binding"/>
    <property type="evidence" value="ECO:0007669"/>
    <property type="project" value="UniProtKB-KW"/>
</dbReference>
<dbReference type="PANTHER" id="PTHR12147:SF22">
    <property type="entry name" value="ENDOPLASMIC RETICULUM METALLOPEPTIDASE 1"/>
    <property type="match status" value="1"/>
</dbReference>
<accession>A0A1B6LTH2</accession>
<dbReference type="InterPro" id="IPR048024">
    <property type="entry name" value="Fxna-like_M28_dom"/>
</dbReference>
<evidence type="ECO:0000256" key="2">
    <source>
        <dbReference type="ARBA" id="ARBA00004477"/>
    </source>
</evidence>
<dbReference type="Gene3D" id="3.40.630.10">
    <property type="entry name" value="Zn peptidases"/>
    <property type="match status" value="1"/>
</dbReference>
<evidence type="ECO:0000313" key="19">
    <source>
        <dbReference type="EMBL" id="JAT26929.1"/>
    </source>
</evidence>
<evidence type="ECO:0000256" key="8">
    <source>
        <dbReference type="ARBA" id="ARBA00022824"/>
    </source>
</evidence>
<comment type="similarity">
    <text evidence="3">Belongs to the peptidase M28 family.</text>
</comment>
<dbReference type="EMBL" id="GEBQ01013048">
    <property type="protein sequence ID" value="JAT26929.1"/>
    <property type="molecule type" value="Transcribed_RNA"/>
</dbReference>
<keyword evidence="4" id="KW-0645">Protease</keyword>
<dbReference type="GO" id="GO:0005789">
    <property type="term" value="C:endoplasmic reticulum membrane"/>
    <property type="evidence" value="ECO:0007669"/>
    <property type="project" value="UniProtKB-SubCell"/>
</dbReference>
<feature type="domain" description="Endoplasmic reticulum metallopeptidase 1-like C-terminal" evidence="17">
    <location>
        <begin position="672"/>
        <end position="902"/>
    </location>
</feature>
<evidence type="ECO:0000259" key="18">
    <source>
        <dbReference type="Pfam" id="PF22249"/>
    </source>
</evidence>
<gene>
    <name evidence="19" type="ORF">g.45662</name>
</gene>
<dbReference type="InterPro" id="IPR045175">
    <property type="entry name" value="M28_fam"/>
</dbReference>
<evidence type="ECO:0000256" key="3">
    <source>
        <dbReference type="ARBA" id="ARBA00010918"/>
    </source>
</evidence>
<keyword evidence="9" id="KW-0862">Zinc</keyword>
<evidence type="ECO:0000256" key="4">
    <source>
        <dbReference type="ARBA" id="ARBA00022670"/>
    </source>
</evidence>
<keyword evidence="13" id="KW-0325">Glycoprotein</keyword>
<evidence type="ECO:0000256" key="13">
    <source>
        <dbReference type="ARBA" id="ARBA00023180"/>
    </source>
</evidence>
<evidence type="ECO:0000256" key="10">
    <source>
        <dbReference type="ARBA" id="ARBA00022989"/>
    </source>
</evidence>
<dbReference type="InterPro" id="IPR053973">
    <property type="entry name" value="ERMP1-like_C"/>
</dbReference>
<dbReference type="Pfam" id="PF22248">
    <property type="entry name" value="ERMP1_C"/>
    <property type="match status" value="1"/>
</dbReference>
<dbReference type="InterPro" id="IPR053974">
    <property type="entry name" value="ERMP1_1-A_TM"/>
</dbReference>
<keyword evidence="5 15" id="KW-0812">Transmembrane</keyword>
<feature type="transmembrane region" description="Helical" evidence="15">
    <location>
        <begin position="513"/>
        <end position="534"/>
    </location>
</feature>
<comment type="subcellular location">
    <subcellularLocation>
        <location evidence="2">Endoplasmic reticulum membrane</location>
        <topology evidence="2">Multi-pass membrane protein</topology>
    </subcellularLocation>
</comment>
<sequence>MNISCGIGQMEMEDKVGFKEGLRLRSSRGRGSSVLPKHYSSSKDISKYYLPTPSSIYITVLCLLVFVYAIIVEMEKRLPDPLLIEDEHNYPGRFIAQRAKNHILNLTSLGPRPTGSFENEVLAVNFFTREINSVFNKANKIHRISSDIQRVSGSFPLDFLDGMTNVYRNVQNVLVKIGPHKESPHSLLVNCHFDTVADSPGGSDDGASCAVMLELLRVISRSDIPLAHNIIFLFNGAEENLMQASHGFVTRHRWAREVRAFVNLEACGAGGRELLFQAGPEHPWLMEAYASSVPYPLASSLAQEIFQSGIIPGDTDFRIFRDFGHISGLDFAWSSNGYVYHTKLDNAAQIPLGTLQRTGDNILPLVLRLVAAPEMANISAHRAGNLVFFDFLGAFIVRWTEPVAAVVNIAVVAASIYVVRWNMKDTIRQGIPRREYLRQLAFCALVIVGWWLLSLVCTAAIATTLTLLNRAMSWFSRPVWILFLYIVPSLLVSLTVVLLAAKRLKRVVRSPWLQFRLFWDAHQLIFTFFLSIAIVTGIRSGFVCALWIAFACTANVLTQRTLAKYRDWRWIFIPMGVMLLPYIQNGYTVNGALLLVVPIMGRSGSGNHAELVLSLIATTMFVLLLTFIVPMILLVRHPHRVVSLLSAIVFVALLTLVLTPLGFPYSSDPQNPTPQRFTIIHSDRVHYDENGAVREHKTGFWVVNMDVNSPRSVITLVPEMAQATLIDEECRTELYCGLPYLIPVFSIVWKTHWITGPQPNVAIQTELTLTQRELRPHNIIRLTFSVVGPDHMSLILSPRTGVRLSGWSVDSGEPLQGIVFNGRPTYFIYYSYASDPEPWNFWVDFQVEGSDGGSGSGIIVDVGLSGHFLHGAHQRSVPLQRLLSKFPPWTVTSGWTAAYKSYIF</sequence>
<feature type="transmembrane region" description="Helical" evidence="15">
    <location>
        <begin position="611"/>
        <end position="634"/>
    </location>
</feature>
<name>A0A1B6LTH2_9HEMI</name>
<dbReference type="PANTHER" id="PTHR12147">
    <property type="entry name" value="METALLOPEPTIDASE M28 FAMILY MEMBER"/>
    <property type="match status" value="1"/>
</dbReference>
<dbReference type="Pfam" id="PF22249">
    <property type="entry name" value="ERMP1-TM"/>
    <property type="match status" value="1"/>
</dbReference>
<feature type="domain" description="Endoplasmic reticulum metallopeptidase 1/1-A TM" evidence="18">
    <location>
        <begin position="436"/>
        <end position="654"/>
    </location>
</feature>
<evidence type="ECO:0000259" key="16">
    <source>
        <dbReference type="Pfam" id="PF04389"/>
    </source>
</evidence>
<keyword evidence="6" id="KW-0479">Metal-binding</keyword>
<feature type="transmembrane region" description="Helical" evidence="15">
    <location>
        <begin position="54"/>
        <end position="72"/>
    </location>
</feature>